<dbReference type="PIRSF" id="PIRSF028777">
    <property type="entry name" value="UCP028777"/>
    <property type="match status" value="1"/>
</dbReference>
<dbReference type="InterPro" id="IPR031308">
    <property type="entry name" value="UCP028777"/>
</dbReference>
<feature type="domain" description="Inner membrane component" evidence="2">
    <location>
        <begin position="7"/>
        <end position="57"/>
    </location>
</feature>
<dbReference type="PANTHER" id="PTHR42903">
    <property type="entry name" value="INNER MEMBRANE PROTEIN YCCF"/>
    <property type="match status" value="1"/>
</dbReference>
<keyword evidence="4" id="KW-1185">Reference proteome</keyword>
<evidence type="ECO:0000259" key="2">
    <source>
        <dbReference type="Pfam" id="PF03733"/>
    </source>
</evidence>
<dbReference type="GO" id="GO:0005886">
    <property type="term" value="C:plasma membrane"/>
    <property type="evidence" value="ECO:0007669"/>
    <property type="project" value="TreeGrafter"/>
</dbReference>
<accession>A0A9X1NFQ9</accession>
<keyword evidence="1" id="KW-1133">Transmembrane helix</keyword>
<dbReference type="AlphaFoldDB" id="A0A9X1NFQ9"/>
<name>A0A9X1NFQ9_9ACTN</name>
<evidence type="ECO:0000313" key="3">
    <source>
        <dbReference type="EMBL" id="MCD5314167.1"/>
    </source>
</evidence>
<feature type="transmembrane region" description="Helical" evidence="1">
    <location>
        <begin position="75"/>
        <end position="100"/>
    </location>
</feature>
<feature type="transmembrane region" description="Helical" evidence="1">
    <location>
        <begin position="33"/>
        <end position="55"/>
    </location>
</feature>
<organism evidence="3 4">
    <name type="scientific">Kineosporia babensis</name>
    <dbReference type="NCBI Taxonomy" id="499548"/>
    <lineage>
        <taxon>Bacteria</taxon>
        <taxon>Bacillati</taxon>
        <taxon>Actinomycetota</taxon>
        <taxon>Actinomycetes</taxon>
        <taxon>Kineosporiales</taxon>
        <taxon>Kineosporiaceae</taxon>
        <taxon>Kineosporia</taxon>
    </lineage>
</organism>
<dbReference type="Pfam" id="PF03733">
    <property type="entry name" value="YccF"/>
    <property type="match status" value="2"/>
</dbReference>
<gene>
    <name evidence="3" type="ORF">LR394_24970</name>
</gene>
<sequence length="137" mass="14618">MDAINFVLNVIWFLFVGLWLAIGYAVAGLIMFVLIVTIPFGIASFRIAGFVLWPFGRTIVAQHDAGTPSFIGNVLWFVLAGVWIAIGHVVTGVGLCLTIIGIPFGWANIKLALVALAPLGKEIVPSGSPRALPRAYA</sequence>
<comment type="caution">
    <text evidence="3">The sequence shown here is derived from an EMBL/GenBank/DDBJ whole genome shotgun (WGS) entry which is preliminary data.</text>
</comment>
<protein>
    <submittedName>
        <fullName evidence="3">YccF domain-containing protein</fullName>
    </submittedName>
</protein>
<feature type="transmembrane region" description="Helical" evidence="1">
    <location>
        <begin position="6"/>
        <end position="26"/>
    </location>
</feature>
<dbReference type="InterPro" id="IPR005185">
    <property type="entry name" value="YccF"/>
</dbReference>
<dbReference type="EMBL" id="JAJOMB010000015">
    <property type="protein sequence ID" value="MCD5314167.1"/>
    <property type="molecule type" value="Genomic_DNA"/>
</dbReference>
<proteinExistence type="predicted"/>
<dbReference type="InterPro" id="IPR052937">
    <property type="entry name" value="Inner_membrane_protein"/>
</dbReference>
<dbReference type="NCBIfam" id="NF008740">
    <property type="entry name" value="PRK11770.1-2"/>
    <property type="match status" value="1"/>
</dbReference>
<dbReference type="PANTHER" id="PTHR42903:SF1">
    <property type="entry name" value="INNER MEMBRANE PROTEIN YCCF"/>
    <property type="match status" value="1"/>
</dbReference>
<dbReference type="Proteomes" id="UP001138997">
    <property type="component" value="Unassembled WGS sequence"/>
</dbReference>
<keyword evidence="1" id="KW-0812">Transmembrane</keyword>
<evidence type="ECO:0000256" key="1">
    <source>
        <dbReference type="SAM" id="Phobius"/>
    </source>
</evidence>
<evidence type="ECO:0000313" key="4">
    <source>
        <dbReference type="Proteomes" id="UP001138997"/>
    </source>
</evidence>
<reference evidence="3" key="1">
    <citation type="submission" date="2021-11" db="EMBL/GenBank/DDBJ databases">
        <title>Streptomyces corallinus and Kineosporia corallina sp. nov., two new coral-derived marine actinobacteria.</title>
        <authorList>
            <person name="Buangrab K."/>
            <person name="Sutthacheep M."/>
            <person name="Yeemin T."/>
            <person name="Harunari E."/>
            <person name="Igarashi Y."/>
            <person name="Sripreechasak P."/>
            <person name="Kanchanasin P."/>
            <person name="Tanasupawat S."/>
            <person name="Phongsopitanun W."/>
        </authorList>
    </citation>
    <scope>NUCLEOTIDE SEQUENCE</scope>
    <source>
        <strain evidence="3">JCM 31032</strain>
    </source>
</reference>
<feature type="domain" description="Inner membrane component" evidence="2">
    <location>
        <begin position="71"/>
        <end position="121"/>
    </location>
</feature>
<keyword evidence="1" id="KW-0472">Membrane</keyword>